<dbReference type="EMBL" id="CAJPIN010019185">
    <property type="protein sequence ID" value="CAG2062221.1"/>
    <property type="molecule type" value="Genomic_DNA"/>
</dbReference>
<feature type="region of interest" description="Disordered" evidence="1">
    <location>
        <begin position="29"/>
        <end position="69"/>
    </location>
</feature>
<feature type="compositionally biased region" description="Polar residues" evidence="1">
    <location>
        <begin position="125"/>
        <end position="137"/>
    </location>
</feature>
<name>A0ABN7P524_TIMPD</name>
<feature type="compositionally biased region" description="Low complexity" evidence="1">
    <location>
        <begin position="49"/>
        <end position="60"/>
    </location>
</feature>
<evidence type="ECO:0000256" key="1">
    <source>
        <dbReference type="SAM" id="MobiDB-lite"/>
    </source>
</evidence>
<protein>
    <submittedName>
        <fullName evidence="2">Uncharacterized protein</fullName>
    </submittedName>
</protein>
<accession>A0ABN7P524</accession>
<feature type="region of interest" description="Disordered" evidence="1">
    <location>
        <begin position="97"/>
        <end position="137"/>
    </location>
</feature>
<sequence>MMVQQRPVPQSLPMDESFKITLKTQVAPQSQRAVFPAPADPGRVPGGQVTSSVPKTPSPSHARVDDTEKSLDKFCQESVNDLMATIAKLDRNGIEVVPEGQKTLGSGDSPHVDSSTGLDEGGGSSSSVTLRTPTLDG</sequence>
<dbReference type="Proteomes" id="UP001153148">
    <property type="component" value="Unassembled WGS sequence"/>
</dbReference>
<reference evidence="2" key="1">
    <citation type="submission" date="2021-03" db="EMBL/GenBank/DDBJ databases">
        <authorList>
            <person name="Tran Van P."/>
        </authorList>
    </citation>
    <scope>NUCLEOTIDE SEQUENCE</scope>
</reference>
<proteinExistence type="predicted"/>
<comment type="caution">
    <text evidence="2">The sequence shown here is derived from an EMBL/GenBank/DDBJ whole genome shotgun (WGS) entry which is preliminary data.</text>
</comment>
<evidence type="ECO:0000313" key="2">
    <source>
        <dbReference type="EMBL" id="CAG2062221.1"/>
    </source>
</evidence>
<organism evidence="2 3">
    <name type="scientific">Timema podura</name>
    <name type="common">Walking stick</name>
    <dbReference type="NCBI Taxonomy" id="61482"/>
    <lineage>
        <taxon>Eukaryota</taxon>
        <taxon>Metazoa</taxon>
        <taxon>Ecdysozoa</taxon>
        <taxon>Arthropoda</taxon>
        <taxon>Hexapoda</taxon>
        <taxon>Insecta</taxon>
        <taxon>Pterygota</taxon>
        <taxon>Neoptera</taxon>
        <taxon>Polyneoptera</taxon>
        <taxon>Phasmatodea</taxon>
        <taxon>Timematodea</taxon>
        <taxon>Timematoidea</taxon>
        <taxon>Timematidae</taxon>
        <taxon>Timema</taxon>
    </lineage>
</organism>
<keyword evidence="3" id="KW-1185">Reference proteome</keyword>
<evidence type="ECO:0000313" key="3">
    <source>
        <dbReference type="Proteomes" id="UP001153148"/>
    </source>
</evidence>
<gene>
    <name evidence="2" type="ORF">TPAB3V08_LOCUS9173</name>
</gene>